<evidence type="ECO:0000313" key="3">
    <source>
        <dbReference type="EMBL" id="OHA00455.1"/>
    </source>
</evidence>
<comment type="caution">
    <text evidence="3">The sequence shown here is derived from an EMBL/GenBank/DDBJ whole genome shotgun (WGS) entry which is preliminary data.</text>
</comment>
<evidence type="ECO:0000256" key="1">
    <source>
        <dbReference type="SAM" id="Phobius"/>
    </source>
</evidence>
<keyword evidence="1" id="KW-0472">Membrane</keyword>
<feature type="transmembrane region" description="Helical" evidence="1">
    <location>
        <begin position="21"/>
        <end position="42"/>
    </location>
</feature>
<feature type="transmembrane region" description="Helical" evidence="1">
    <location>
        <begin position="131"/>
        <end position="152"/>
    </location>
</feature>
<protein>
    <recommendedName>
        <fullName evidence="2">DUF5671 domain-containing protein</fullName>
    </recommendedName>
</protein>
<dbReference type="Pfam" id="PF18920">
    <property type="entry name" value="DUF5671"/>
    <property type="match status" value="1"/>
</dbReference>
<dbReference type="EMBL" id="MHQJ01000046">
    <property type="protein sequence ID" value="OHA00455.1"/>
    <property type="molecule type" value="Genomic_DNA"/>
</dbReference>
<evidence type="ECO:0000259" key="2">
    <source>
        <dbReference type="Pfam" id="PF18920"/>
    </source>
</evidence>
<sequence>MDTAYNPTPEKISPKNVFLNLLAIATLYISAGSFIALLYQHINYYFPETLPYFSSSYASPLRWAMASLIIIFPVHIIISWLLQKEFSSSPEERHRRLRKWLVYLTLFLAAIAIIADLVTLVFSFLQGELSIRFILKVLAVLFVAGGVFWYYLAEIRRTGVSLTQPMKIFGWGAVAIVAVGVVSGFFVAGSPFEERLRRFDEQRVSDLQSIQYQIIEYWKAKRVLPSNIENLRNELIGFVPPVDPEPETGSGYEYTILGPLKFELCAEFKTDSASAPDATRPVVYNEKTSVLNDVWTHGPSRTCFLRTIDPDFYKNDKSTSKPVPSFIPAELM</sequence>
<keyword evidence="1" id="KW-1133">Transmembrane helix</keyword>
<reference evidence="3 4" key="1">
    <citation type="journal article" date="2016" name="Nat. Commun.">
        <title>Thousands of microbial genomes shed light on interconnected biogeochemical processes in an aquifer system.</title>
        <authorList>
            <person name="Anantharaman K."/>
            <person name="Brown C.T."/>
            <person name="Hug L.A."/>
            <person name="Sharon I."/>
            <person name="Castelle C.J."/>
            <person name="Probst A.J."/>
            <person name="Thomas B.C."/>
            <person name="Singh A."/>
            <person name="Wilkins M.J."/>
            <person name="Karaoz U."/>
            <person name="Brodie E.L."/>
            <person name="Williams K.H."/>
            <person name="Hubbard S.S."/>
            <person name="Banfield J.F."/>
        </authorList>
    </citation>
    <scope>NUCLEOTIDE SEQUENCE [LARGE SCALE GENOMIC DNA]</scope>
</reference>
<feature type="transmembrane region" description="Helical" evidence="1">
    <location>
        <begin position="168"/>
        <end position="188"/>
    </location>
</feature>
<dbReference type="STRING" id="1802271.A3C11_02240"/>
<dbReference type="AlphaFoldDB" id="A0A1G2KLZ5"/>
<feature type="transmembrane region" description="Helical" evidence="1">
    <location>
        <begin position="102"/>
        <end position="125"/>
    </location>
</feature>
<gene>
    <name evidence="3" type="ORF">A3C11_02240</name>
</gene>
<organism evidence="3 4">
    <name type="scientific">Candidatus Sungbacteria bacterium RIFCSPHIGHO2_02_FULL_49_12</name>
    <dbReference type="NCBI Taxonomy" id="1802271"/>
    <lineage>
        <taxon>Bacteria</taxon>
        <taxon>Candidatus Sungiibacteriota</taxon>
    </lineage>
</organism>
<evidence type="ECO:0000313" key="4">
    <source>
        <dbReference type="Proteomes" id="UP000177362"/>
    </source>
</evidence>
<name>A0A1G2KLZ5_9BACT</name>
<keyword evidence="1" id="KW-0812">Transmembrane</keyword>
<proteinExistence type="predicted"/>
<feature type="transmembrane region" description="Helical" evidence="1">
    <location>
        <begin position="62"/>
        <end position="82"/>
    </location>
</feature>
<dbReference type="Proteomes" id="UP000177362">
    <property type="component" value="Unassembled WGS sequence"/>
</dbReference>
<dbReference type="InterPro" id="IPR043728">
    <property type="entry name" value="DUF5671"/>
</dbReference>
<accession>A0A1G2KLZ5</accession>
<feature type="domain" description="DUF5671" evidence="2">
    <location>
        <begin position="17"/>
        <end position="151"/>
    </location>
</feature>